<feature type="region of interest" description="Disordered" evidence="1">
    <location>
        <begin position="50"/>
        <end position="69"/>
    </location>
</feature>
<reference evidence="2" key="1">
    <citation type="journal article" date="2014" name="Int. J. Syst. Evol. Microbiol.">
        <title>Complete genome sequence of Corynebacterium casei LMG S-19264T (=DSM 44701T), isolated from a smear-ripened cheese.</title>
        <authorList>
            <consortium name="US DOE Joint Genome Institute (JGI-PGF)"/>
            <person name="Walter F."/>
            <person name="Albersmeier A."/>
            <person name="Kalinowski J."/>
            <person name="Ruckert C."/>
        </authorList>
    </citation>
    <scope>NUCLEOTIDE SEQUENCE</scope>
    <source>
        <strain evidence="2">JCM 4059</strain>
    </source>
</reference>
<protein>
    <submittedName>
        <fullName evidence="2">Uncharacterized protein</fullName>
    </submittedName>
</protein>
<dbReference type="EMBL" id="BNBD01000003">
    <property type="protein sequence ID" value="GHF38741.1"/>
    <property type="molecule type" value="Genomic_DNA"/>
</dbReference>
<gene>
    <name evidence="2" type="ORF">GCM10010218_19960</name>
</gene>
<evidence type="ECO:0000313" key="2">
    <source>
        <dbReference type="EMBL" id="GHF38741.1"/>
    </source>
</evidence>
<dbReference type="AlphaFoldDB" id="A0A919B2P9"/>
<proteinExistence type="predicted"/>
<dbReference type="Proteomes" id="UP000638313">
    <property type="component" value="Unassembled WGS sequence"/>
</dbReference>
<evidence type="ECO:0000313" key="3">
    <source>
        <dbReference type="Proteomes" id="UP000638313"/>
    </source>
</evidence>
<evidence type="ECO:0000256" key="1">
    <source>
        <dbReference type="SAM" id="MobiDB-lite"/>
    </source>
</evidence>
<dbReference type="RefSeq" id="WP_190129127.1">
    <property type="nucleotide sequence ID" value="NZ_BNBD01000003.1"/>
</dbReference>
<accession>A0A919B2P9</accession>
<reference evidence="2" key="2">
    <citation type="submission" date="2020-09" db="EMBL/GenBank/DDBJ databases">
        <authorList>
            <person name="Sun Q."/>
            <person name="Ohkuma M."/>
        </authorList>
    </citation>
    <scope>NUCLEOTIDE SEQUENCE</scope>
    <source>
        <strain evidence="2">JCM 4059</strain>
    </source>
</reference>
<keyword evidence="3" id="KW-1185">Reference proteome</keyword>
<name>A0A919B2P9_9ACTN</name>
<organism evidence="2 3">
    <name type="scientific">Streptomyces mashuensis</name>
    <dbReference type="NCBI Taxonomy" id="33904"/>
    <lineage>
        <taxon>Bacteria</taxon>
        <taxon>Bacillati</taxon>
        <taxon>Actinomycetota</taxon>
        <taxon>Actinomycetes</taxon>
        <taxon>Kitasatosporales</taxon>
        <taxon>Streptomycetaceae</taxon>
        <taxon>Streptomyces</taxon>
    </lineage>
</organism>
<sequence>MRTRHVYKPARLPNGDVKCHLCDEAATWWEDWEHYGDKRFCSWPRCDAHAHPEEAQPGTTWRPVRRRNR</sequence>
<comment type="caution">
    <text evidence="2">The sequence shown here is derived from an EMBL/GenBank/DDBJ whole genome shotgun (WGS) entry which is preliminary data.</text>
</comment>